<dbReference type="Pfam" id="PF00072">
    <property type="entry name" value="Response_reg"/>
    <property type="match status" value="1"/>
</dbReference>
<dbReference type="InterPro" id="IPR011006">
    <property type="entry name" value="CheY-like_superfamily"/>
</dbReference>
<reference evidence="4 5" key="1">
    <citation type="journal article" date="2016" name="Genome Announc.">
        <title>Whole-Genome Sequence of Rummeliibacillus stabekisii Strain PP9 Isolated from Antarctic Soil.</title>
        <authorList>
            <person name="da Mota F.F."/>
            <person name="Vollu R.E."/>
            <person name="Jurelevicius D."/>
            <person name="Seldin L."/>
        </authorList>
    </citation>
    <scope>NUCLEOTIDE SEQUENCE [LARGE SCALE GENOMIC DNA]</scope>
    <source>
        <strain evidence="4 5">PP9</strain>
    </source>
</reference>
<keyword evidence="2" id="KW-0597">Phosphoprotein</keyword>
<proteinExistence type="predicted"/>
<evidence type="ECO:0000256" key="1">
    <source>
        <dbReference type="ARBA" id="ARBA00022801"/>
    </source>
</evidence>
<dbReference type="AlphaFoldDB" id="A0A143HD79"/>
<dbReference type="InterPro" id="IPR052016">
    <property type="entry name" value="Bact_Sigma-Reg"/>
</dbReference>
<dbReference type="InterPro" id="IPR001932">
    <property type="entry name" value="PPM-type_phosphatase-like_dom"/>
</dbReference>
<dbReference type="Pfam" id="PF07228">
    <property type="entry name" value="SpoIIE"/>
    <property type="match status" value="1"/>
</dbReference>
<dbReference type="PROSITE" id="PS50110">
    <property type="entry name" value="RESPONSE_REGULATORY"/>
    <property type="match status" value="1"/>
</dbReference>
<feature type="domain" description="Response regulatory" evidence="3">
    <location>
        <begin position="2"/>
        <end position="126"/>
    </location>
</feature>
<reference evidence="5" key="2">
    <citation type="submission" date="2016-03" db="EMBL/GenBank/DDBJ databases">
        <authorList>
            <person name="Ploux O."/>
        </authorList>
    </citation>
    <scope>NUCLEOTIDE SEQUENCE [LARGE SCALE GENOMIC DNA]</scope>
    <source>
        <strain evidence="5">PP9</strain>
    </source>
</reference>
<accession>A0A143HD79</accession>
<dbReference type="SUPFAM" id="SSF52172">
    <property type="entry name" value="CheY-like"/>
    <property type="match status" value="1"/>
</dbReference>
<dbReference type="RefSeq" id="WP_066788391.1">
    <property type="nucleotide sequence ID" value="NZ_CP014806.1"/>
</dbReference>
<keyword evidence="1" id="KW-0378">Hydrolase</keyword>
<dbReference type="Gene3D" id="3.60.40.10">
    <property type="entry name" value="PPM-type phosphatase domain"/>
    <property type="match status" value="1"/>
</dbReference>
<evidence type="ECO:0000259" key="3">
    <source>
        <dbReference type="PROSITE" id="PS50110"/>
    </source>
</evidence>
<dbReference type="EMBL" id="CP014806">
    <property type="protein sequence ID" value="AMW99445.1"/>
    <property type="molecule type" value="Genomic_DNA"/>
</dbReference>
<dbReference type="InterPro" id="IPR001789">
    <property type="entry name" value="Sig_transdc_resp-reg_receiver"/>
</dbReference>
<dbReference type="SMART" id="SM00331">
    <property type="entry name" value="PP2C_SIG"/>
    <property type="match status" value="1"/>
</dbReference>
<dbReference type="GO" id="GO:0000160">
    <property type="term" value="P:phosphorelay signal transduction system"/>
    <property type="evidence" value="ECO:0007669"/>
    <property type="project" value="InterPro"/>
</dbReference>
<dbReference type="InterPro" id="IPR036457">
    <property type="entry name" value="PPM-type-like_dom_sf"/>
</dbReference>
<dbReference type="GO" id="GO:0016791">
    <property type="term" value="F:phosphatase activity"/>
    <property type="evidence" value="ECO:0007669"/>
    <property type="project" value="TreeGrafter"/>
</dbReference>
<dbReference type="Gene3D" id="3.40.50.2300">
    <property type="match status" value="1"/>
</dbReference>
<name>A0A143HD79_9BACL</name>
<dbReference type="PANTHER" id="PTHR43156:SF14">
    <property type="entry name" value="PHOSPHOSERINE PHOSPHATASE RSBP"/>
    <property type="match status" value="1"/>
</dbReference>
<dbReference type="STRING" id="241244.ATY39_08255"/>
<evidence type="ECO:0000313" key="5">
    <source>
        <dbReference type="Proteomes" id="UP000076021"/>
    </source>
</evidence>
<dbReference type="KEGG" id="rst:ATY39_08255"/>
<evidence type="ECO:0000256" key="2">
    <source>
        <dbReference type="PROSITE-ProRule" id="PRU00169"/>
    </source>
</evidence>
<evidence type="ECO:0000313" key="4">
    <source>
        <dbReference type="EMBL" id="AMW99445.1"/>
    </source>
</evidence>
<dbReference type="SMART" id="SM00448">
    <property type="entry name" value="REC"/>
    <property type="match status" value="1"/>
</dbReference>
<dbReference type="SUPFAM" id="SSF81606">
    <property type="entry name" value="PP2C-like"/>
    <property type="match status" value="1"/>
</dbReference>
<keyword evidence="5" id="KW-1185">Reference proteome</keyword>
<dbReference type="Proteomes" id="UP000076021">
    <property type="component" value="Chromosome"/>
</dbReference>
<organism evidence="4 5">
    <name type="scientific">Rummeliibacillus stabekisii</name>
    <dbReference type="NCBI Taxonomy" id="241244"/>
    <lineage>
        <taxon>Bacteria</taxon>
        <taxon>Bacillati</taxon>
        <taxon>Bacillota</taxon>
        <taxon>Bacilli</taxon>
        <taxon>Bacillales</taxon>
        <taxon>Caryophanaceae</taxon>
        <taxon>Rummeliibacillus</taxon>
    </lineage>
</organism>
<gene>
    <name evidence="4" type="ORF">ATY39_08255</name>
</gene>
<feature type="modified residue" description="4-aspartylphosphate" evidence="2">
    <location>
        <position position="59"/>
    </location>
</feature>
<dbReference type="OrthoDB" id="9763484at2"/>
<protein>
    <submittedName>
        <fullName evidence="4">Response regulator</fullName>
    </submittedName>
</protein>
<dbReference type="PANTHER" id="PTHR43156">
    <property type="entry name" value="STAGE II SPORULATION PROTEIN E-RELATED"/>
    <property type="match status" value="1"/>
</dbReference>
<sequence>MTILIVDDNQINLFLIENILKRAGYTDYSSLTSAKAMFDYLETEVKESTNTSVDLILLDIMMPEMDGIEACKILQDNPKFKDIPIIFVTAIEDSKKVAEALDVGGIDYITKPINKTDLLARIRVGLRLKYEKDWHKKHEKKIQDELELSMQVQRGLLSKPLLEERFNVNASYLPANQLAGDMYYWQKIDEDRYGVILLDVMGHGITSSLVCMYISSALRDAIRKNPDPVALIEELNRWMNILNQEKNTFHYYFTAIYLVIDTKNNTIEYVNAGHPPGFLLVEDQRIITLSTNCCPVGLFREMKVKKTTIEFKEKIQVLIYTDGVMEALDDINHDGLEELKKLVINQKFDIQMQEPIEYVLPKELQIDQPDDMCVIMIQAGNIS</sequence>